<evidence type="ECO:0000313" key="2">
    <source>
        <dbReference type="Proteomes" id="UP000176273"/>
    </source>
</evidence>
<gene>
    <name evidence="1" type="ORF">A2110_03035</name>
</gene>
<sequence length="196" mass="22825">MTKMRAIYHKIRRTILSWFTLPRYAYIEKVKVPMKNWMMHQFTFGGAKLKLVYEEELVEEAKKFVRPGMLFFDIGAGIGDWSYIFASLGCEVYAYESDENLQKFIKKIVGRDNLPIKVFGEFKKFEGVMPGFAKIDVDGGEGNIIMNSLDALKESDVTLALEVRNETFYLIDELKKIGYREVKRFGDDNRVIFLKK</sequence>
<accession>A0A1F6BL07</accession>
<dbReference type="Gene3D" id="3.40.50.150">
    <property type="entry name" value="Vaccinia Virus protein VP39"/>
    <property type="match status" value="1"/>
</dbReference>
<dbReference type="STRING" id="1798468.A2110_03035"/>
<evidence type="ECO:0008006" key="3">
    <source>
        <dbReference type="Google" id="ProtNLM"/>
    </source>
</evidence>
<dbReference type="SUPFAM" id="SSF53335">
    <property type="entry name" value="S-adenosyl-L-methionine-dependent methyltransferases"/>
    <property type="match status" value="1"/>
</dbReference>
<comment type="caution">
    <text evidence="1">The sequence shown here is derived from an EMBL/GenBank/DDBJ whole genome shotgun (WGS) entry which is preliminary data.</text>
</comment>
<dbReference type="AlphaFoldDB" id="A0A1F6BL07"/>
<dbReference type="InterPro" id="IPR029063">
    <property type="entry name" value="SAM-dependent_MTases_sf"/>
</dbReference>
<dbReference type="EMBL" id="MFKH01000010">
    <property type="protein sequence ID" value="OGG37533.1"/>
    <property type="molecule type" value="Genomic_DNA"/>
</dbReference>
<evidence type="ECO:0000313" key="1">
    <source>
        <dbReference type="EMBL" id="OGG37533.1"/>
    </source>
</evidence>
<dbReference type="Proteomes" id="UP000176273">
    <property type="component" value="Unassembled WGS sequence"/>
</dbReference>
<name>A0A1F6BL07_9BACT</name>
<proteinExistence type="predicted"/>
<organism evidence="1 2">
    <name type="scientific">Candidatus Jorgensenbacteria bacterium GWA1_54_12</name>
    <dbReference type="NCBI Taxonomy" id="1798468"/>
    <lineage>
        <taxon>Bacteria</taxon>
        <taxon>Candidatus Joergenseniibacteriota</taxon>
    </lineage>
</organism>
<reference evidence="1 2" key="1">
    <citation type="journal article" date="2016" name="Nat. Commun.">
        <title>Thousands of microbial genomes shed light on interconnected biogeochemical processes in an aquifer system.</title>
        <authorList>
            <person name="Anantharaman K."/>
            <person name="Brown C.T."/>
            <person name="Hug L.A."/>
            <person name="Sharon I."/>
            <person name="Castelle C.J."/>
            <person name="Probst A.J."/>
            <person name="Thomas B.C."/>
            <person name="Singh A."/>
            <person name="Wilkins M.J."/>
            <person name="Karaoz U."/>
            <person name="Brodie E.L."/>
            <person name="Williams K.H."/>
            <person name="Hubbard S.S."/>
            <person name="Banfield J.F."/>
        </authorList>
    </citation>
    <scope>NUCLEOTIDE SEQUENCE [LARGE SCALE GENOMIC DNA]</scope>
</reference>
<protein>
    <recommendedName>
        <fullName evidence="3">Methyltransferase FkbM domain-containing protein</fullName>
    </recommendedName>
</protein>